<sequence>MSEHELDMLESNEAISSDQHDQENATSISSINRHVTSFDLNEEASSQEDDDLSVEDSEKADEGSSSNKRKGPVRQYVRSKMPRLRWTPELHHAFVNAIERLGGQEKATPKSVLQLMNVRGLSIAHVKSHLQMYRSKKLDDSGQVISQRTTMAMQGRPHIYSNLYSRTSPFGHLKHTNGGIDLTRNLEVGNYYSRNHLLDSAFRPTPSVQHFLARHQQWLSTQSLLSSPARKEFGHTDNMMKNIMNHMQEKPSNEFRMSESRPRNVATRPSQFIEDKKWPSHDQRKDKWSPITSNCGSSSSSNYPFNICSEKSRNIVQLRSSIIYSRSLLNSQYEDSFRHELREEKGCKDREKNPDLQLRLSQNKGIEEEKQQMRSSEINTVLSLSLKET</sequence>
<keyword evidence="3" id="KW-0804">Transcription</keyword>
<dbReference type="InterPro" id="IPR006447">
    <property type="entry name" value="Myb_dom_plants"/>
</dbReference>
<keyword evidence="4" id="KW-0539">Nucleus</keyword>
<evidence type="ECO:0000256" key="1">
    <source>
        <dbReference type="ARBA" id="ARBA00004123"/>
    </source>
</evidence>
<dbReference type="PANTHER" id="PTHR31314:SF128">
    <property type="entry name" value="OS11G0106100 PROTEIN"/>
    <property type="match status" value="1"/>
</dbReference>
<dbReference type="Proteomes" id="UP000326396">
    <property type="component" value="Linkage Group LG18"/>
</dbReference>
<dbReference type="Gene3D" id="1.10.10.60">
    <property type="entry name" value="Homeodomain-like"/>
    <property type="match status" value="1"/>
</dbReference>
<dbReference type="FunFam" id="1.10.10.60:FF:000002">
    <property type="entry name" value="Myb family transcription factor"/>
    <property type="match status" value="1"/>
</dbReference>
<organism evidence="7 8">
    <name type="scientific">Mikania micrantha</name>
    <name type="common">bitter vine</name>
    <dbReference type="NCBI Taxonomy" id="192012"/>
    <lineage>
        <taxon>Eukaryota</taxon>
        <taxon>Viridiplantae</taxon>
        <taxon>Streptophyta</taxon>
        <taxon>Embryophyta</taxon>
        <taxon>Tracheophyta</taxon>
        <taxon>Spermatophyta</taxon>
        <taxon>Magnoliopsida</taxon>
        <taxon>eudicotyledons</taxon>
        <taxon>Gunneridae</taxon>
        <taxon>Pentapetalae</taxon>
        <taxon>asterids</taxon>
        <taxon>campanulids</taxon>
        <taxon>Asterales</taxon>
        <taxon>Asteraceae</taxon>
        <taxon>Asteroideae</taxon>
        <taxon>Heliantheae alliance</taxon>
        <taxon>Eupatorieae</taxon>
        <taxon>Mikania</taxon>
    </lineage>
</organism>
<keyword evidence="2" id="KW-0805">Transcription regulation</keyword>
<protein>
    <recommendedName>
        <fullName evidence="6">HTH myb-type domain-containing protein</fullName>
    </recommendedName>
</protein>
<accession>A0A5N6NMV5</accession>
<dbReference type="GO" id="GO:0003700">
    <property type="term" value="F:DNA-binding transcription factor activity"/>
    <property type="evidence" value="ECO:0007669"/>
    <property type="project" value="InterPro"/>
</dbReference>
<feature type="region of interest" description="Disordered" evidence="5">
    <location>
        <begin position="343"/>
        <end position="374"/>
    </location>
</feature>
<evidence type="ECO:0000256" key="4">
    <source>
        <dbReference type="ARBA" id="ARBA00023242"/>
    </source>
</evidence>
<feature type="compositionally biased region" description="Polar residues" evidence="5">
    <location>
        <begin position="24"/>
        <end position="39"/>
    </location>
</feature>
<evidence type="ECO:0000313" key="8">
    <source>
        <dbReference type="Proteomes" id="UP000326396"/>
    </source>
</evidence>
<feature type="region of interest" description="Disordered" evidence="5">
    <location>
        <begin position="1"/>
        <end position="76"/>
    </location>
</feature>
<dbReference type="SUPFAM" id="SSF46689">
    <property type="entry name" value="Homeodomain-like"/>
    <property type="match status" value="1"/>
</dbReference>
<dbReference type="NCBIfam" id="TIGR01557">
    <property type="entry name" value="myb_SHAQKYF"/>
    <property type="match status" value="1"/>
</dbReference>
<evidence type="ECO:0000259" key="6">
    <source>
        <dbReference type="PROSITE" id="PS51294"/>
    </source>
</evidence>
<dbReference type="GO" id="GO:0005634">
    <property type="term" value="C:nucleus"/>
    <property type="evidence" value="ECO:0007669"/>
    <property type="project" value="UniProtKB-SubCell"/>
</dbReference>
<proteinExistence type="predicted"/>
<feature type="compositionally biased region" description="Acidic residues" evidence="5">
    <location>
        <begin position="40"/>
        <end position="55"/>
    </location>
</feature>
<dbReference type="InterPro" id="IPR009057">
    <property type="entry name" value="Homeodomain-like_sf"/>
</dbReference>
<dbReference type="InterPro" id="IPR017930">
    <property type="entry name" value="Myb_dom"/>
</dbReference>
<comment type="subcellular location">
    <subcellularLocation>
        <location evidence="1">Nucleus</location>
    </subcellularLocation>
</comment>
<evidence type="ECO:0000256" key="3">
    <source>
        <dbReference type="ARBA" id="ARBA00023163"/>
    </source>
</evidence>
<reference evidence="7 8" key="1">
    <citation type="submission" date="2019-05" db="EMBL/GenBank/DDBJ databases">
        <title>Mikania micrantha, genome provides insights into the molecular mechanism of rapid growth.</title>
        <authorList>
            <person name="Liu B."/>
        </authorList>
    </citation>
    <scope>NUCLEOTIDE SEQUENCE [LARGE SCALE GENOMIC DNA]</scope>
    <source>
        <strain evidence="7">NLD-2019</strain>
        <tissue evidence="7">Leaf</tissue>
    </source>
</reference>
<dbReference type="PROSITE" id="PS51294">
    <property type="entry name" value="HTH_MYB"/>
    <property type="match status" value="1"/>
</dbReference>
<dbReference type="OrthoDB" id="551907at2759"/>
<dbReference type="PANTHER" id="PTHR31314">
    <property type="entry name" value="MYB FAMILY TRANSCRIPTION FACTOR PHL7-LIKE"/>
    <property type="match status" value="1"/>
</dbReference>
<evidence type="ECO:0000313" key="7">
    <source>
        <dbReference type="EMBL" id="KAD4982459.1"/>
    </source>
</evidence>
<evidence type="ECO:0000256" key="2">
    <source>
        <dbReference type="ARBA" id="ARBA00023015"/>
    </source>
</evidence>
<dbReference type="GO" id="GO:0003677">
    <property type="term" value="F:DNA binding"/>
    <property type="evidence" value="ECO:0007669"/>
    <property type="project" value="InterPro"/>
</dbReference>
<feature type="domain" description="HTH myb-type" evidence="6">
    <location>
        <begin position="78"/>
        <end position="138"/>
    </location>
</feature>
<dbReference type="EMBL" id="SZYD01000010">
    <property type="protein sequence ID" value="KAD4982459.1"/>
    <property type="molecule type" value="Genomic_DNA"/>
</dbReference>
<dbReference type="Pfam" id="PF00249">
    <property type="entry name" value="Myb_DNA-binding"/>
    <property type="match status" value="1"/>
</dbReference>
<keyword evidence="8" id="KW-1185">Reference proteome</keyword>
<evidence type="ECO:0000256" key="5">
    <source>
        <dbReference type="SAM" id="MobiDB-lite"/>
    </source>
</evidence>
<name>A0A5N6NMV5_9ASTR</name>
<feature type="compositionally biased region" description="Basic and acidic residues" evidence="5">
    <location>
        <begin position="343"/>
        <end position="354"/>
    </location>
</feature>
<comment type="caution">
    <text evidence="7">The sequence shown here is derived from an EMBL/GenBank/DDBJ whole genome shotgun (WGS) entry which is preliminary data.</text>
</comment>
<dbReference type="AlphaFoldDB" id="A0A5N6NMV5"/>
<dbReference type="InterPro" id="IPR001005">
    <property type="entry name" value="SANT/Myb"/>
</dbReference>
<dbReference type="InterPro" id="IPR046955">
    <property type="entry name" value="PHR1-like"/>
</dbReference>
<gene>
    <name evidence="7" type="ORF">E3N88_19130</name>
</gene>